<gene>
    <name evidence="3" type="ordered locus">Dret_1255</name>
</gene>
<evidence type="ECO:0000256" key="1">
    <source>
        <dbReference type="ARBA" id="ARBA00022801"/>
    </source>
</evidence>
<evidence type="ECO:0000313" key="3">
    <source>
        <dbReference type="EMBL" id="ACV68543.1"/>
    </source>
</evidence>
<dbReference type="AlphaFoldDB" id="C8X1X1"/>
<evidence type="ECO:0000259" key="2">
    <source>
        <dbReference type="Pfam" id="PF00149"/>
    </source>
</evidence>
<dbReference type="InterPro" id="IPR050535">
    <property type="entry name" value="DNA_Repair-Maintenance_Comp"/>
</dbReference>
<dbReference type="InterPro" id="IPR029052">
    <property type="entry name" value="Metallo-depent_PP-like"/>
</dbReference>
<name>C8X1X1_DESRD</name>
<reference evidence="4" key="1">
    <citation type="submission" date="2009-09" db="EMBL/GenBank/DDBJ databases">
        <title>The complete chromosome of Desulfohalobium retbaense DSM 5692.</title>
        <authorList>
            <consortium name="US DOE Joint Genome Institute (JGI-PGF)"/>
            <person name="Lucas S."/>
            <person name="Copeland A."/>
            <person name="Lapidus A."/>
            <person name="Glavina del Rio T."/>
            <person name="Dalin E."/>
            <person name="Tice H."/>
            <person name="Bruce D."/>
            <person name="Goodwin L."/>
            <person name="Pitluck S."/>
            <person name="Kyrpides N."/>
            <person name="Mavromatis K."/>
            <person name="Ivanova N."/>
            <person name="Mikhailova N."/>
            <person name="Munk A.C."/>
            <person name="Brettin T."/>
            <person name="Detter J.C."/>
            <person name="Han C."/>
            <person name="Tapia R."/>
            <person name="Larimer F."/>
            <person name="Land M."/>
            <person name="Hauser L."/>
            <person name="Markowitz V."/>
            <person name="Cheng J.-F."/>
            <person name="Hugenholtz P."/>
            <person name="Woyke T."/>
            <person name="Wu D."/>
            <person name="Spring S."/>
            <person name="Klenk H.-P."/>
            <person name="Eisen J.A."/>
        </authorList>
    </citation>
    <scope>NUCLEOTIDE SEQUENCE [LARGE SCALE GENOMIC DNA]</scope>
    <source>
        <strain evidence="4">DSM 5692</strain>
    </source>
</reference>
<dbReference type="InterPro" id="IPR004843">
    <property type="entry name" value="Calcineurin-like_PHP"/>
</dbReference>
<proteinExistence type="predicted"/>
<sequence>MWHCIRAGLRAPLVTQSSPETSPPDTTMRFICTSDLHLGRRSSLPSGSSVPGDHSAVAAWDRVVGVALEQAVDLVIVAGDLVDQANRFFEAHGPLHSGLSRLTSANIPVLAIAGNHDHQTLPSLAETFSGLTFDLLGREGRWTQRQYQFGHQVLEVVGWSFPDRFVETCPVPDLPPSLPGTTRRVGIVHGEVGQSSSRSAPLPTARLEAAEVDFWVAGHYHTPGWQPQTGSAAGILVPGSPQALDPGAVGVHGPWLVRWPSAAPPEASQCPLSTIRYEYIDCDITGLSADQSREQLVRCVREALETACAEDSGGVLEHLVCRVNLVGRSNIQREIQHTVQAAASDLEVHVAARSASVGRVLSQIVPDRDLEELARAHDPVGHLARILLELETGEISRETRDLLGSCRTELAGVLSAPAYAGLDAESPSEIFCRDHLLHEGRRLLETLLDQKVSST</sequence>
<reference evidence="3 4" key="2">
    <citation type="journal article" date="2010" name="Stand. Genomic Sci.">
        <title>Complete genome sequence of Desulfohalobium retbaense type strain (HR(100)).</title>
        <authorList>
            <person name="Spring S."/>
            <person name="Nolan M."/>
            <person name="Lapidus A."/>
            <person name="Glavina Del Rio T."/>
            <person name="Copeland A."/>
            <person name="Tice H."/>
            <person name="Cheng J.F."/>
            <person name="Lucas S."/>
            <person name="Land M."/>
            <person name="Chen F."/>
            <person name="Bruce D."/>
            <person name="Goodwin L."/>
            <person name="Pitluck S."/>
            <person name="Ivanova N."/>
            <person name="Mavromatis K."/>
            <person name="Mikhailova N."/>
            <person name="Pati A."/>
            <person name="Chen A."/>
            <person name="Palaniappan K."/>
            <person name="Hauser L."/>
            <person name="Chang Y.J."/>
            <person name="Jeffries C.D."/>
            <person name="Munk C."/>
            <person name="Kiss H."/>
            <person name="Chain P."/>
            <person name="Han C."/>
            <person name="Brettin T."/>
            <person name="Detter J.C."/>
            <person name="Schuler E."/>
            <person name="Goker M."/>
            <person name="Rohde M."/>
            <person name="Bristow J."/>
            <person name="Eisen J.A."/>
            <person name="Markowitz V."/>
            <person name="Hugenholtz P."/>
            <person name="Kyrpides N.C."/>
            <person name="Klenk H.P."/>
        </authorList>
    </citation>
    <scope>NUCLEOTIDE SEQUENCE [LARGE SCALE GENOMIC DNA]</scope>
    <source>
        <strain evidence="3 4">DSM 5692</strain>
    </source>
</reference>
<dbReference type="STRING" id="485915.Dret_1255"/>
<evidence type="ECO:0000313" key="4">
    <source>
        <dbReference type="Proteomes" id="UP000001052"/>
    </source>
</evidence>
<dbReference type="KEGG" id="drt:Dret_1255"/>
<feature type="domain" description="Calcineurin-like phosphoesterase" evidence="2">
    <location>
        <begin position="28"/>
        <end position="223"/>
    </location>
</feature>
<dbReference type="PANTHER" id="PTHR30337">
    <property type="entry name" value="COMPONENT OF ATP-DEPENDENT DSDNA EXONUCLEASE"/>
    <property type="match status" value="1"/>
</dbReference>
<dbReference type="Gene3D" id="3.60.21.10">
    <property type="match status" value="1"/>
</dbReference>
<dbReference type="Pfam" id="PF00149">
    <property type="entry name" value="Metallophos"/>
    <property type="match status" value="1"/>
</dbReference>
<dbReference type="Proteomes" id="UP000001052">
    <property type="component" value="Chromosome"/>
</dbReference>
<dbReference type="eggNOG" id="COG0420">
    <property type="taxonomic scope" value="Bacteria"/>
</dbReference>
<dbReference type="GO" id="GO:0016787">
    <property type="term" value="F:hydrolase activity"/>
    <property type="evidence" value="ECO:0007669"/>
    <property type="project" value="UniProtKB-KW"/>
</dbReference>
<dbReference type="EMBL" id="CP001734">
    <property type="protein sequence ID" value="ACV68543.1"/>
    <property type="molecule type" value="Genomic_DNA"/>
</dbReference>
<dbReference type="CDD" id="cd00840">
    <property type="entry name" value="MPP_Mre11_N"/>
    <property type="match status" value="1"/>
</dbReference>
<dbReference type="HOGENOM" id="CLU_026621_4_0_7"/>
<protein>
    <submittedName>
        <fullName evidence="3">Metallophosphoesterase</fullName>
    </submittedName>
</protein>
<organism evidence="3 4">
    <name type="scientific">Desulfohalobium retbaense (strain ATCC 49708 / DSM 5692 / JCM 16813 / HR100)</name>
    <dbReference type="NCBI Taxonomy" id="485915"/>
    <lineage>
        <taxon>Bacteria</taxon>
        <taxon>Pseudomonadati</taxon>
        <taxon>Thermodesulfobacteriota</taxon>
        <taxon>Desulfovibrionia</taxon>
        <taxon>Desulfovibrionales</taxon>
        <taxon>Desulfohalobiaceae</taxon>
        <taxon>Desulfohalobium</taxon>
    </lineage>
</organism>
<dbReference type="SUPFAM" id="SSF56300">
    <property type="entry name" value="Metallo-dependent phosphatases"/>
    <property type="match status" value="1"/>
</dbReference>
<dbReference type="InterPro" id="IPR041796">
    <property type="entry name" value="Mre11_N"/>
</dbReference>
<keyword evidence="4" id="KW-1185">Reference proteome</keyword>
<keyword evidence="1" id="KW-0378">Hydrolase</keyword>
<accession>C8X1X1</accession>